<keyword evidence="1" id="KW-0472">Membrane</keyword>
<sequence>MVKHSKKGDLKTEKKEAHSNKASFCNFFVEDPSFARFTFNIYITTALPLLILLLHRDLLSLFLLPSTIVSPCVAASSSSPSSHNSNRWRYSIVTIFFFLSPSFLLLSLLTLLLWWWRRWCRGCRSGGGEVVVVVVMVILPFMMVVVRRLQMISYIWFG</sequence>
<gene>
    <name evidence="2" type="ORF">PIB30_104765</name>
</gene>
<keyword evidence="1" id="KW-0812">Transmembrane</keyword>
<feature type="transmembrane region" description="Helical" evidence="1">
    <location>
        <begin position="61"/>
        <end position="78"/>
    </location>
</feature>
<proteinExistence type="predicted"/>
<organism evidence="2 3">
    <name type="scientific">Stylosanthes scabra</name>
    <dbReference type="NCBI Taxonomy" id="79078"/>
    <lineage>
        <taxon>Eukaryota</taxon>
        <taxon>Viridiplantae</taxon>
        <taxon>Streptophyta</taxon>
        <taxon>Embryophyta</taxon>
        <taxon>Tracheophyta</taxon>
        <taxon>Spermatophyta</taxon>
        <taxon>Magnoliopsida</taxon>
        <taxon>eudicotyledons</taxon>
        <taxon>Gunneridae</taxon>
        <taxon>Pentapetalae</taxon>
        <taxon>rosids</taxon>
        <taxon>fabids</taxon>
        <taxon>Fabales</taxon>
        <taxon>Fabaceae</taxon>
        <taxon>Papilionoideae</taxon>
        <taxon>50 kb inversion clade</taxon>
        <taxon>dalbergioids sensu lato</taxon>
        <taxon>Dalbergieae</taxon>
        <taxon>Pterocarpus clade</taxon>
        <taxon>Stylosanthes</taxon>
    </lineage>
</organism>
<feature type="transmembrane region" description="Helical" evidence="1">
    <location>
        <begin position="34"/>
        <end position="54"/>
    </location>
</feature>
<accession>A0ABU6RYY3</accession>
<protein>
    <recommendedName>
        <fullName evidence="4">Transmembrane protein</fullName>
    </recommendedName>
</protein>
<keyword evidence="1" id="KW-1133">Transmembrane helix</keyword>
<name>A0ABU6RYY3_9FABA</name>
<comment type="caution">
    <text evidence="2">The sequence shown here is derived from an EMBL/GenBank/DDBJ whole genome shotgun (WGS) entry which is preliminary data.</text>
</comment>
<keyword evidence="3" id="KW-1185">Reference proteome</keyword>
<dbReference type="EMBL" id="JASCZI010033894">
    <property type="protein sequence ID" value="MED6129118.1"/>
    <property type="molecule type" value="Genomic_DNA"/>
</dbReference>
<evidence type="ECO:0000256" key="1">
    <source>
        <dbReference type="SAM" id="Phobius"/>
    </source>
</evidence>
<evidence type="ECO:0000313" key="3">
    <source>
        <dbReference type="Proteomes" id="UP001341840"/>
    </source>
</evidence>
<dbReference type="Proteomes" id="UP001341840">
    <property type="component" value="Unassembled WGS sequence"/>
</dbReference>
<evidence type="ECO:0000313" key="2">
    <source>
        <dbReference type="EMBL" id="MED6129118.1"/>
    </source>
</evidence>
<reference evidence="2 3" key="1">
    <citation type="journal article" date="2023" name="Plants (Basel)">
        <title>Bridging the Gap: Combining Genomics and Transcriptomics Approaches to Understand Stylosanthes scabra, an Orphan Legume from the Brazilian Caatinga.</title>
        <authorList>
            <person name="Ferreira-Neto J.R.C."/>
            <person name="da Silva M.D."/>
            <person name="Binneck E."/>
            <person name="de Melo N.F."/>
            <person name="da Silva R.H."/>
            <person name="de Melo A.L.T.M."/>
            <person name="Pandolfi V."/>
            <person name="Bustamante F.O."/>
            <person name="Brasileiro-Vidal A.C."/>
            <person name="Benko-Iseppon A.M."/>
        </authorList>
    </citation>
    <scope>NUCLEOTIDE SEQUENCE [LARGE SCALE GENOMIC DNA]</scope>
    <source>
        <tissue evidence="2">Leaves</tissue>
    </source>
</reference>
<feature type="transmembrane region" description="Helical" evidence="1">
    <location>
        <begin position="128"/>
        <end position="146"/>
    </location>
</feature>
<evidence type="ECO:0008006" key="4">
    <source>
        <dbReference type="Google" id="ProtNLM"/>
    </source>
</evidence>
<feature type="transmembrane region" description="Helical" evidence="1">
    <location>
        <begin position="90"/>
        <end position="116"/>
    </location>
</feature>